<dbReference type="Gene3D" id="2.60.40.1180">
    <property type="entry name" value="Golgi alpha-mannosidase II"/>
    <property type="match status" value="1"/>
</dbReference>
<name>A0A1I2NGP3_9BACL</name>
<dbReference type="Pfam" id="PF02903">
    <property type="entry name" value="Alpha-amylase_N"/>
    <property type="match status" value="1"/>
</dbReference>
<dbReference type="CDD" id="cd00063">
    <property type="entry name" value="FN3"/>
    <property type="match status" value="2"/>
</dbReference>
<feature type="compositionally biased region" description="Basic and acidic residues" evidence="4">
    <location>
        <begin position="199"/>
        <end position="214"/>
    </location>
</feature>
<dbReference type="SMART" id="SM00642">
    <property type="entry name" value="Aamy"/>
    <property type="match status" value="1"/>
</dbReference>
<keyword evidence="2" id="KW-0106">Calcium</keyword>
<dbReference type="InterPro" id="IPR004185">
    <property type="entry name" value="Glyco_hydro_13_lg-like_dom"/>
</dbReference>
<dbReference type="CDD" id="cd11338">
    <property type="entry name" value="AmyAc_CMD"/>
    <property type="match status" value="1"/>
</dbReference>
<dbReference type="Pfam" id="PF00686">
    <property type="entry name" value="CBM_20"/>
    <property type="match status" value="1"/>
</dbReference>
<dbReference type="GO" id="GO:0004553">
    <property type="term" value="F:hydrolase activity, hydrolyzing O-glycosyl compounds"/>
    <property type="evidence" value="ECO:0007669"/>
    <property type="project" value="InterPro"/>
</dbReference>
<dbReference type="SMART" id="SM00060">
    <property type="entry name" value="FN3"/>
    <property type="match status" value="2"/>
</dbReference>
<dbReference type="GO" id="GO:0005975">
    <property type="term" value="P:carbohydrate metabolic process"/>
    <property type="evidence" value="ECO:0007669"/>
    <property type="project" value="InterPro"/>
</dbReference>
<dbReference type="STRING" id="201973.SAMN04488025_1138"/>
<gene>
    <name evidence="8" type="ORF">SAMN04488025_1138</name>
</gene>
<dbReference type="InterPro" id="IPR003961">
    <property type="entry name" value="FN3_dom"/>
</dbReference>
<evidence type="ECO:0000256" key="2">
    <source>
        <dbReference type="ARBA" id="ARBA00022837"/>
    </source>
</evidence>
<dbReference type="SMART" id="SM01065">
    <property type="entry name" value="CBM_2"/>
    <property type="match status" value="1"/>
</dbReference>
<dbReference type="CDD" id="cd02857">
    <property type="entry name" value="E_set_CDase_PDE_N"/>
    <property type="match status" value="1"/>
</dbReference>
<evidence type="ECO:0000256" key="1">
    <source>
        <dbReference type="ARBA" id="ARBA00022801"/>
    </source>
</evidence>
<accession>A0A1I2NGP3</accession>
<dbReference type="PROSITE" id="PS50853">
    <property type="entry name" value="FN3"/>
    <property type="match status" value="2"/>
</dbReference>
<dbReference type="InterPro" id="IPR006047">
    <property type="entry name" value="GH13_cat_dom"/>
</dbReference>
<dbReference type="GO" id="GO:2001070">
    <property type="term" value="F:starch binding"/>
    <property type="evidence" value="ECO:0007669"/>
    <property type="project" value="InterPro"/>
</dbReference>
<dbReference type="Gene3D" id="3.20.20.80">
    <property type="entry name" value="Glycosidases"/>
    <property type="match status" value="1"/>
</dbReference>
<feature type="domain" description="CBM20" evidence="7">
    <location>
        <begin position="1056"/>
        <end position="1167"/>
    </location>
</feature>
<dbReference type="SUPFAM" id="SSF51445">
    <property type="entry name" value="(Trans)glycosidases"/>
    <property type="match status" value="1"/>
</dbReference>
<dbReference type="EMBL" id="FOOK01000013">
    <property type="protein sequence ID" value="SFG03095.1"/>
    <property type="molecule type" value="Genomic_DNA"/>
</dbReference>
<proteinExistence type="predicted"/>
<dbReference type="InterPro" id="IPR013783">
    <property type="entry name" value="Ig-like_fold"/>
</dbReference>
<keyword evidence="3 8" id="KW-0326">Glycosidase</keyword>
<dbReference type="InterPro" id="IPR045857">
    <property type="entry name" value="O16G_dom_2"/>
</dbReference>
<dbReference type="OrthoDB" id="9761875at2"/>
<dbReference type="InterPro" id="IPR013780">
    <property type="entry name" value="Glyco_hydro_b"/>
</dbReference>
<dbReference type="InterPro" id="IPR036116">
    <property type="entry name" value="FN3_sf"/>
</dbReference>
<protein>
    <submittedName>
        <fullName evidence="8">Glycosidase</fullName>
    </submittedName>
</protein>
<dbReference type="PANTHER" id="PTHR10357">
    <property type="entry name" value="ALPHA-AMYLASE FAMILY MEMBER"/>
    <property type="match status" value="1"/>
</dbReference>
<keyword evidence="1" id="KW-0378">Hydrolase</keyword>
<feature type="signal peptide" evidence="5">
    <location>
        <begin position="1"/>
        <end position="32"/>
    </location>
</feature>
<dbReference type="AlphaFoldDB" id="A0A1I2NGP3"/>
<evidence type="ECO:0000256" key="4">
    <source>
        <dbReference type="SAM" id="MobiDB-lite"/>
    </source>
</evidence>
<evidence type="ECO:0000256" key="3">
    <source>
        <dbReference type="ARBA" id="ARBA00023295"/>
    </source>
</evidence>
<dbReference type="Pfam" id="PF25833">
    <property type="entry name" value="Fn3_SaeA_3rd"/>
    <property type="match status" value="1"/>
</dbReference>
<feature type="chain" id="PRO_5011435652" evidence="5">
    <location>
        <begin position="33"/>
        <end position="1258"/>
    </location>
</feature>
<feature type="region of interest" description="Disordered" evidence="4">
    <location>
        <begin position="192"/>
        <end position="223"/>
    </location>
</feature>
<feature type="domain" description="Fibronectin type-III" evidence="6">
    <location>
        <begin position="756"/>
        <end position="846"/>
    </location>
</feature>
<dbReference type="SUPFAM" id="SSF49265">
    <property type="entry name" value="Fibronectin type III"/>
    <property type="match status" value="1"/>
</dbReference>
<dbReference type="InterPro" id="IPR017853">
    <property type="entry name" value="GH"/>
</dbReference>
<dbReference type="PROSITE" id="PS51166">
    <property type="entry name" value="CBM20"/>
    <property type="match status" value="1"/>
</dbReference>
<evidence type="ECO:0000313" key="8">
    <source>
        <dbReference type="EMBL" id="SFG03095.1"/>
    </source>
</evidence>
<feature type="domain" description="Fibronectin type-III" evidence="6">
    <location>
        <begin position="965"/>
        <end position="1060"/>
    </location>
</feature>
<dbReference type="Pfam" id="PF00128">
    <property type="entry name" value="Alpha-amylase"/>
    <property type="match status" value="1"/>
</dbReference>
<dbReference type="InterPro" id="IPR013784">
    <property type="entry name" value="Carb-bd-like_fold"/>
</dbReference>
<dbReference type="SUPFAM" id="SSF81296">
    <property type="entry name" value="E set domains"/>
    <property type="match status" value="1"/>
</dbReference>
<sequence length="1258" mass="142679">MIKRIKTMMSVVTTIALSISLLPAFGKNPTAAAEGLDDNIHWNELKHDTRDPLFRHPFGAVPAGEAVRLRMQTKAGDVESVKLILWDDLKKKQSVHPMTPVGTSPDGLLEYWETTVSSDRPTVFWYHFELQDGSRIVRYGDQPEQDGGIGEPTDGHPHDFQLTVYDRDFRTPDWFKLGITYQIFPDRFYDGDPSNNRAADGRGSRGDAPIEHRKWGQLPDNPDLSDLPGYDGDGIWSNDFYGGDLAGIRKKLDYLESLGVKTLYLNPIFEATSNHKYDTADYERIDRMFGTKEEFELLAREAKKRGMHIVLDGVFNHVGDDSKYFDRYGKWSDPENRPEEIGAWWAWKLKKEGKWKEHYASPWESWFHINDDGSYEGWWGYDSLPVIRAPEGSELNVKSFADFIIRNDNSITRRWIRAGASGWRLDVAPEVARDFWQALRAHLKGDQRGDLNPPNGEPILITENWNDATYDLLGDTFDSTMNYRFRNAVIAFMLDEPFDDTDVRHRPIDAAELDNRLMDIYESYPREAFYAMMNLMGSHDTMRMMKVYGDVEKDHPLTPAEQKGWSDERVAEANRLARQRVKLTALLQMTYPGSPTIYYGDEAGLTGFDDPDDRRTYPWDNPDTDLLEHYRRLARIRQQHPVLITGDLTTLHAEGDTYVFGRKITGGKDALGNSEYIVNYETGEKRKVTDGAAVIAISKSGGVREVEVGSFIRDGVLFRDVWNDREYRVEGGKLRIELQPMDGAILIAAPGQDLTPPPEVERIRATGKDGQVHLTWHPVRDAKRYEILRSPIDGGYEVKVGESKGASFTDRTVKNGQRYHYRIIAVDAAGNRSESGAAVSAVPHAPIQSAVNRTPKSDDHVIGFEREITAIGQVTVTGVTGRDRPSPQVLAEVGFKHERDKAFTWQTARFDRSVNKADQYTATFPPDRPGTWKVVFRFSTSLGEKWTETPVVRVTAVPSDDREAPPAPVLHQPHQQSRQVALKWDPVKADDLAFYEVERQTVTEGRRGEWQRIARVGADQTAYTDTTVENGTTYRYRVLAVDTSFNRSESNPVQVTPKETPVRVTFRVKVPEYTGTDHPVRLAGTFPQAEWNPGAEELKMAHVGDNTWEKSLELMEGTRIEYKYARGSWDRVEKGEYGEELPNRTLVVKSEGDGRMLVTDEVKRWRDIPLHIYEPADGTRTGQARILLRGDTYREAELTVNGETRIHEGGPFERSIPLSAGENAIVVRVAPADPDGRGLDPGQVAELTTEVRIRVIRE</sequence>
<dbReference type="SUPFAM" id="SSF49452">
    <property type="entry name" value="Starch-binding domain-like"/>
    <property type="match status" value="1"/>
</dbReference>
<dbReference type="Proteomes" id="UP000198661">
    <property type="component" value="Unassembled WGS sequence"/>
</dbReference>
<dbReference type="Gene3D" id="2.60.40.10">
    <property type="entry name" value="Immunoglobulins"/>
    <property type="match status" value="5"/>
</dbReference>
<dbReference type="InterPro" id="IPR002044">
    <property type="entry name" value="CBM20"/>
</dbReference>
<evidence type="ECO:0000313" key="9">
    <source>
        <dbReference type="Proteomes" id="UP000198661"/>
    </source>
</evidence>
<keyword evidence="5" id="KW-0732">Signal</keyword>
<dbReference type="Gene3D" id="3.90.400.10">
    <property type="entry name" value="Oligo-1,6-glucosidase, Domain 2"/>
    <property type="match status" value="1"/>
</dbReference>
<evidence type="ECO:0000259" key="7">
    <source>
        <dbReference type="PROSITE" id="PS51166"/>
    </source>
</evidence>
<reference evidence="9" key="1">
    <citation type="submission" date="2016-10" db="EMBL/GenBank/DDBJ databases">
        <authorList>
            <person name="Varghese N."/>
            <person name="Submissions S."/>
        </authorList>
    </citation>
    <scope>NUCLEOTIDE SEQUENCE [LARGE SCALE GENOMIC DNA]</scope>
    <source>
        <strain evidence="9">DSM 44945</strain>
    </source>
</reference>
<keyword evidence="9" id="KW-1185">Reference proteome</keyword>
<dbReference type="InterPro" id="IPR058692">
    <property type="entry name" value="Fn3_SaeA_2nd"/>
</dbReference>
<organism evidence="8 9">
    <name type="scientific">Planifilum fulgidum</name>
    <dbReference type="NCBI Taxonomy" id="201973"/>
    <lineage>
        <taxon>Bacteria</taxon>
        <taxon>Bacillati</taxon>
        <taxon>Bacillota</taxon>
        <taxon>Bacilli</taxon>
        <taxon>Bacillales</taxon>
        <taxon>Thermoactinomycetaceae</taxon>
        <taxon>Planifilum</taxon>
    </lineage>
</organism>
<evidence type="ECO:0000256" key="5">
    <source>
        <dbReference type="SAM" id="SignalP"/>
    </source>
</evidence>
<evidence type="ECO:0000259" key="6">
    <source>
        <dbReference type="PROSITE" id="PS50853"/>
    </source>
</evidence>
<dbReference type="InterPro" id="IPR014756">
    <property type="entry name" value="Ig_E-set"/>
</dbReference>
<dbReference type="PANTHER" id="PTHR10357:SF210">
    <property type="entry name" value="MALTODEXTRIN GLUCOSIDASE"/>
    <property type="match status" value="1"/>
</dbReference>